<dbReference type="AlphaFoldDB" id="A0A2G1VVC5"/>
<keyword evidence="3 5" id="KW-0067">ATP-binding</keyword>
<dbReference type="InterPro" id="IPR027417">
    <property type="entry name" value="P-loop_NTPase"/>
</dbReference>
<evidence type="ECO:0000256" key="2">
    <source>
        <dbReference type="ARBA" id="ARBA00022741"/>
    </source>
</evidence>
<evidence type="ECO:0000256" key="3">
    <source>
        <dbReference type="ARBA" id="ARBA00022840"/>
    </source>
</evidence>
<dbReference type="RefSeq" id="WP_099644245.1">
    <property type="nucleotide sequence ID" value="NZ_KZ319287.1"/>
</dbReference>
<dbReference type="InterPro" id="IPR017871">
    <property type="entry name" value="ABC_transporter-like_CS"/>
</dbReference>
<organism evidence="5 6">
    <name type="scientific">Leeuwenhoekiella nanhaiensis</name>
    <dbReference type="NCBI Taxonomy" id="1655491"/>
    <lineage>
        <taxon>Bacteria</taxon>
        <taxon>Pseudomonadati</taxon>
        <taxon>Bacteroidota</taxon>
        <taxon>Flavobacteriia</taxon>
        <taxon>Flavobacteriales</taxon>
        <taxon>Flavobacteriaceae</taxon>
        <taxon>Leeuwenhoekiella</taxon>
    </lineage>
</organism>
<dbReference type="GO" id="GO:0005524">
    <property type="term" value="F:ATP binding"/>
    <property type="evidence" value="ECO:0007669"/>
    <property type="project" value="UniProtKB-KW"/>
</dbReference>
<comment type="caution">
    <text evidence="5">The sequence shown here is derived from an EMBL/GenBank/DDBJ whole genome shotgun (WGS) entry which is preliminary data.</text>
</comment>
<dbReference type="InterPro" id="IPR050093">
    <property type="entry name" value="ABC_SmlMolc_Importer"/>
</dbReference>
<sequence>MLHVTIDSFAYAENPVLKDLDFKIEEGQHISILGESGCGKSTLLQIIYGLLHVEHGSIFWKNQELLGPNFNLVPGEAFIKYLAQDFDLMPFISVADNIGKHLSRRFMQQRQERIDELLEVVDMTVYADQHVKNLSGGQKQRVALARAFAKEPELLLLDEPFSHIDNFRRNALRRKLYAYLKKEGITCITATHDSEEALSFSDEIKMMREGTFIQTDTPEALFENPKDAYVASFFGDINSLEIDDKIELLMPHQILVSESETELKATVINSYFKGSYYLIEAFSDKRAIYFNHNTNLTANSTVFLKTK</sequence>
<evidence type="ECO:0000256" key="1">
    <source>
        <dbReference type="ARBA" id="ARBA00022448"/>
    </source>
</evidence>
<proteinExistence type="predicted"/>
<feature type="domain" description="ABC transporter" evidence="4">
    <location>
        <begin position="2"/>
        <end position="234"/>
    </location>
</feature>
<keyword evidence="6" id="KW-1185">Reference proteome</keyword>
<keyword evidence="2" id="KW-0547">Nucleotide-binding</keyword>
<dbReference type="GO" id="GO:0016887">
    <property type="term" value="F:ATP hydrolysis activity"/>
    <property type="evidence" value="ECO:0007669"/>
    <property type="project" value="InterPro"/>
</dbReference>
<evidence type="ECO:0000259" key="4">
    <source>
        <dbReference type="PROSITE" id="PS50893"/>
    </source>
</evidence>
<dbReference type="EMBL" id="NQXA01000001">
    <property type="protein sequence ID" value="PHQ30704.1"/>
    <property type="molecule type" value="Genomic_DNA"/>
</dbReference>
<gene>
    <name evidence="5" type="ORF">CJ305_00290</name>
</gene>
<dbReference type="PANTHER" id="PTHR42781">
    <property type="entry name" value="SPERMIDINE/PUTRESCINE IMPORT ATP-BINDING PROTEIN POTA"/>
    <property type="match status" value="1"/>
</dbReference>
<reference evidence="5 6" key="1">
    <citation type="submission" date="2017-08" db="EMBL/GenBank/DDBJ databases">
        <title>The whole genome shortgun sequences of strain Leeuwenhoekiella nanhaiensis G18 from the South China Sea.</title>
        <authorList>
            <person name="Liu Q."/>
        </authorList>
    </citation>
    <scope>NUCLEOTIDE SEQUENCE [LARGE SCALE GENOMIC DNA]</scope>
    <source>
        <strain evidence="5 6">G18</strain>
    </source>
</reference>
<dbReference type="InterPro" id="IPR003593">
    <property type="entry name" value="AAA+_ATPase"/>
</dbReference>
<evidence type="ECO:0000313" key="6">
    <source>
        <dbReference type="Proteomes" id="UP000229433"/>
    </source>
</evidence>
<dbReference type="PANTHER" id="PTHR42781:SF8">
    <property type="entry name" value="BICARBONATE TRANSPORT ATP-BINDING PROTEIN CMPC"/>
    <property type="match status" value="1"/>
</dbReference>
<evidence type="ECO:0000313" key="5">
    <source>
        <dbReference type="EMBL" id="PHQ30704.1"/>
    </source>
</evidence>
<dbReference type="Gene3D" id="3.40.50.300">
    <property type="entry name" value="P-loop containing nucleotide triphosphate hydrolases"/>
    <property type="match status" value="1"/>
</dbReference>
<dbReference type="Pfam" id="PF00005">
    <property type="entry name" value="ABC_tran"/>
    <property type="match status" value="1"/>
</dbReference>
<dbReference type="SUPFAM" id="SSF52540">
    <property type="entry name" value="P-loop containing nucleoside triphosphate hydrolases"/>
    <property type="match status" value="1"/>
</dbReference>
<keyword evidence="1" id="KW-0813">Transport</keyword>
<accession>A0A2G1VVC5</accession>
<protein>
    <submittedName>
        <fullName evidence="5">ABC transporter ATP-binding protein</fullName>
    </submittedName>
</protein>
<dbReference type="SMART" id="SM00382">
    <property type="entry name" value="AAA"/>
    <property type="match status" value="1"/>
</dbReference>
<dbReference type="PROSITE" id="PS00211">
    <property type="entry name" value="ABC_TRANSPORTER_1"/>
    <property type="match status" value="1"/>
</dbReference>
<dbReference type="OrthoDB" id="9802264at2"/>
<name>A0A2G1VVC5_9FLAO</name>
<dbReference type="Proteomes" id="UP000229433">
    <property type="component" value="Unassembled WGS sequence"/>
</dbReference>
<dbReference type="PROSITE" id="PS50893">
    <property type="entry name" value="ABC_TRANSPORTER_2"/>
    <property type="match status" value="1"/>
</dbReference>
<dbReference type="InterPro" id="IPR003439">
    <property type="entry name" value="ABC_transporter-like_ATP-bd"/>
</dbReference>